<accession>A0ABP8C2C7</accession>
<protein>
    <submittedName>
        <fullName evidence="2">Uncharacterized protein</fullName>
    </submittedName>
</protein>
<reference evidence="3" key="1">
    <citation type="journal article" date="2019" name="Int. J. Syst. Evol. Microbiol.">
        <title>The Global Catalogue of Microorganisms (GCM) 10K type strain sequencing project: providing services to taxonomists for standard genome sequencing and annotation.</title>
        <authorList>
            <consortium name="The Broad Institute Genomics Platform"/>
            <consortium name="The Broad Institute Genome Sequencing Center for Infectious Disease"/>
            <person name="Wu L."/>
            <person name="Ma J."/>
        </authorList>
    </citation>
    <scope>NUCLEOTIDE SEQUENCE [LARGE SCALE GENOMIC DNA]</scope>
    <source>
        <strain evidence="3">JCM 17440</strain>
    </source>
</reference>
<name>A0ABP8C2C7_9ACTN</name>
<evidence type="ECO:0000256" key="1">
    <source>
        <dbReference type="SAM" id="MobiDB-lite"/>
    </source>
</evidence>
<evidence type="ECO:0000313" key="3">
    <source>
        <dbReference type="Proteomes" id="UP001501710"/>
    </source>
</evidence>
<dbReference type="Proteomes" id="UP001501710">
    <property type="component" value="Unassembled WGS sequence"/>
</dbReference>
<dbReference type="RefSeq" id="WP_344896921.1">
    <property type="nucleotide sequence ID" value="NZ_BAABAS010000006.1"/>
</dbReference>
<feature type="region of interest" description="Disordered" evidence="1">
    <location>
        <begin position="89"/>
        <end position="112"/>
    </location>
</feature>
<keyword evidence="3" id="KW-1185">Reference proteome</keyword>
<proteinExistence type="predicted"/>
<dbReference type="EMBL" id="BAABAS010000006">
    <property type="protein sequence ID" value="GAA4232488.1"/>
    <property type="molecule type" value="Genomic_DNA"/>
</dbReference>
<evidence type="ECO:0000313" key="2">
    <source>
        <dbReference type="EMBL" id="GAA4232488.1"/>
    </source>
</evidence>
<gene>
    <name evidence="2" type="ORF">GCM10022254_32470</name>
</gene>
<comment type="caution">
    <text evidence="2">The sequence shown here is derived from an EMBL/GenBank/DDBJ whole genome shotgun (WGS) entry which is preliminary data.</text>
</comment>
<sequence length="132" mass="14427">MIEDPLTTWPGGFPYRVLADAGITPRSTRADVEAAAFTLMAEGMMNPTTQQAWSRLRDVPSRLLMDLLLYDIDDATIGRLHEEITRELAESAQEAGAPGTLPAGSPRPAAVPDDLFPFPSPSFLDGLIRFDR</sequence>
<organism evidence="2 3">
    <name type="scientific">Actinomadura meridiana</name>
    <dbReference type="NCBI Taxonomy" id="559626"/>
    <lineage>
        <taxon>Bacteria</taxon>
        <taxon>Bacillati</taxon>
        <taxon>Actinomycetota</taxon>
        <taxon>Actinomycetes</taxon>
        <taxon>Streptosporangiales</taxon>
        <taxon>Thermomonosporaceae</taxon>
        <taxon>Actinomadura</taxon>
    </lineage>
</organism>